<keyword evidence="1 4" id="KW-0808">Transferase</keyword>
<protein>
    <submittedName>
        <fullName evidence="4">GNAT family N-acetyltransferase</fullName>
    </submittedName>
</protein>
<dbReference type="Gene3D" id="3.40.630.30">
    <property type="match status" value="1"/>
</dbReference>
<evidence type="ECO:0000259" key="3">
    <source>
        <dbReference type="PROSITE" id="PS51186"/>
    </source>
</evidence>
<dbReference type="SUPFAM" id="SSF55729">
    <property type="entry name" value="Acyl-CoA N-acyltransferases (Nat)"/>
    <property type="match status" value="1"/>
</dbReference>
<evidence type="ECO:0000313" key="4">
    <source>
        <dbReference type="EMBL" id="RRD01312.1"/>
    </source>
</evidence>
<dbReference type="OrthoDB" id="1821130at2"/>
<keyword evidence="2" id="KW-0012">Acyltransferase</keyword>
<keyword evidence="5" id="KW-1185">Reference proteome</keyword>
<evidence type="ECO:0000256" key="2">
    <source>
        <dbReference type="ARBA" id="ARBA00023315"/>
    </source>
</evidence>
<dbReference type="Proteomes" id="UP000267535">
    <property type="component" value="Unassembled WGS sequence"/>
</dbReference>
<organism evidence="4 5">
    <name type="scientific">Amphritea balenae</name>
    <dbReference type="NCBI Taxonomy" id="452629"/>
    <lineage>
        <taxon>Bacteria</taxon>
        <taxon>Pseudomonadati</taxon>
        <taxon>Pseudomonadota</taxon>
        <taxon>Gammaproteobacteria</taxon>
        <taxon>Oceanospirillales</taxon>
        <taxon>Oceanospirillaceae</taxon>
        <taxon>Amphritea</taxon>
    </lineage>
</organism>
<dbReference type="CDD" id="cd04301">
    <property type="entry name" value="NAT_SF"/>
    <property type="match status" value="1"/>
</dbReference>
<proteinExistence type="predicted"/>
<dbReference type="InterPro" id="IPR016181">
    <property type="entry name" value="Acyl_CoA_acyltransferase"/>
</dbReference>
<name>A0A3P1SVS7_9GAMM</name>
<dbReference type="InterPro" id="IPR050680">
    <property type="entry name" value="YpeA/RimI_acetyltransf"/>
</dbReference>
<dbReference type="InterPro" id="IPR000182">
    <property type="entry name" value="GNAT_dom"/>
</dbReference>
<dbReference type="PROSITE" id="PS51186">
    <property type="entry name" value="GNAT"/>
    <property type="match status" value="1"/>
</dbReference>
<comment type="caution">
    <text evidence="4">The sequence shown here is derived from an EMBL/GenBank/DDBJ whole genome shotgun (WGS) entry which is preliminary data.</text>
</comment>
<reference evidence="4 5" key="1">
    <citation type="submission" date="2018-11" db="EMBL/GenBank/DDBJ databases">
        <title>The draft genome sequence of Amphritea balenae JAMM 1525T.</title>
        <authorList>
            <person name="Fang Z."/>
            <person name="Zhang Y."/>
            <person name="Han X."/>
        </authorList>
    </citation>
    <scope>NUCLEOTIDE SEQUENCE [LARGE SCALE GENOMIC DNA]</scope>
    <source>
        <strain evidence="4 5">JAMM 1525</strain>
    </source>
</reference>
<dbReference type="AlphaFoldDB" id="A0A3P1SVS7"/>
<sequence length="218" mass="25363">MRMSHREDYSECGNTPVKAIEVHGRAYHFSLFNSDYKPVPDEIEQVSVGKATLRFFMGSDEIQKKFFAKVIRWDRFVGVRCADKLVGYAAIYRDGVGPYDAGLKDFIAEFGMLSGSFKFGLYRLFEMRYSRSECYLFKLYVSEEYRGKGLGESLIDFLFGELKLRGLGSLDLEVYQKNEKAIRFYERLGFVTYKIFSIPLVGRFFPDSVVFKMRKDIK</sequence>
<gene>
    <name evidence="4" type="ORF">EHS89_01755</name>
</gene>
<accession>A0A3P1SVS7</accession>
<dbReference type="PANTHER" id="PTHR43420">
    <property type="entry name" value="ACETYLTRANSFERASE"/>
    <property type="match status" value="1"/>
</dbReference>
<evidence type="ECO:0000313" key="5">
    <source>
        <dbReference type="Proteomes" id="UP000267535"/>
    </source>
</evidence>
<dbReference type="Pfam" id="PF00583">
    <property type="entry name" value="Acetyltransf_1"/>
    <property type="match status" value="1"/>
</dbReference>
<feature type="domain" description="N-acetyltransferase" evidence="3">
    <location>
        <begin position="27"/>
        <end position="218"/>
    </location>
</feature>
<evidence type="ECO:0000256" key="1">
    <source>
        <dbReference type="ARBA" id="ARBA00022679"/>
    </source>
</evidence>
<dbReference type="EMBL" id="RQXV01000001">
    <property type="protein sequence ID" value="RRD01312.1"/>
    <property type="molecule type" value="Genomic_DNA"/>
</dbReference>
<dbReference type="GO" id="GO:0016747">
    <property type="term" value="F:acyltransferase activity, transferring groups other than amino-acyl groups"/>
    <property type="evidence" value="ECO:0007669"/>
    <property type="project" value="InterPro"/>
</dbReference>
<dbReference type="PANTHER" id="PTHR43420:SF47">
    <property type="entry name" value="N-ACETYLTRANSFERASE DOMAIN-CONTAINING PROTEIN"/>
    <property type="match status" value="1"/>
</dbReference>